<reference evidence="1" key="1">
    <citation type="submission" date="2021-06" db="EMBL/GenBank/DDBJ databases">
        <title>Updating the genus Pseudomonas: Description of 43 new species and partition of the Pseudomonas putida group.</title>
        <authorList>
            <person name="Girard L."/>
            <person name="Lood C."/>
            <person name="Vandamme P."/>
            <person name="Rokni-Zadeh H."/>
            <person name="van Noort V."/>
            <person name="Hofte M."/>
            <person name="Lavigne R."/>
            <person name="De Mot R."/>
        </authorList>
    </citation>
    <scope>NUCLEOTIDE SEQUENCE</scope>
    <source>
        <strain evidence="1">CMR12a</strain>
    </source>
</reference>
<evidence type="ECO:0000313" key="1">
    <source>
        <dbReference type="EMBL" id="QXH39119.1"/>
    </source>
</evidence>
<dbReference type="EMBL" id="CP077074">
    <property type="protein sequence ID" value="QXH39119.1"/>
    <property type="molecule type" value="Genomic_DNA"/>
</dbReference>
<name>A0ABX8MIH8_9PSED</name>
<organism evidence="1 2">
    <name type="scientific">Pseudomonas sessilinigenes</name>
    <dbReference type="NCBI Taxonomy" id="658629"/>
    <lineage>
        <taxon>Bacteria</taxon>
        <taxon>Pseudomonadati</taxon>
        <taxon>Pseudomonadota</taxon>
        <taxon>Gammaproteobacteria</taxon>
        <taxon>Pseudomonadales</taxon>
        <taxon>Pseudomonadaceae</taxon>
        <taxon>Pseudomonas</taxon>
    </lineage>
</organism>
<dbReference type="Proteomes" id="UP000693952">
    <property type="component" value="Chromosome"/>
</dbReference>
<proteinExistence type="predicted"/>
<keyword evidence="2" id="KW-1185">Reference proteome</keyword>
<accession>A0ABX8MIH8</accession>
<sequence length="165" mass="18506">MKSSQLSQLILNDHARIESAIATGAAWEIWFQVEFLILLLRQPHMSAAREVPYPPPNEKLRLDVLARQGVDEYAIELKVESATNAGKKLLEEIEKDILKLKKYTKQTVEARWVVGLGYSDEGKRALVEYARTHDTTTIYQHAGAIGCMIVTVPEESLGSSPMLID</sequence>
<evidence type="ECO:0000313" key="2">
    <source>
        <dbReference type="Proteomes" id="UP000693952"/>
    </source>
</evidence>
<dbReference type="RefSeq" id="WP_068587138.1">
    <property type="nucleotide sequence ID" value="NZ_CP027706.1"/>
</dbReference>
<protein>
    <submittedName>
        <fullName evidence="1">Uncharacterized protein</fullName>
    </submittedName>
</protein>
<gene>
    <name evidence="1" type="ORF">KSS89_23185</name>
</gene>